<dbReference type="NCBIfam" id="NF041518">
    <property type="entry name" value="choice_anch_Q"/>
    <property type="match status" value="1"/>
</dbReference>
<evidence type="ECO:0000313" key="6">
    <source>
        <dbReference type="Proteomes" id="UP000640531"/>
    </source>
</evidence>
<keyword evidence="3 4" id="KW-0732">Signal</keyword>
<reference evidence="5 6" key="1">
    <citation type="journal article" date="2020" name="ISME J.">
        <title>Comparative genomics reveals insights into cyanobacterial evolution and habitat adaptation.</title>
        <authorList>
            <person name="Chen M.Y."/>
            <person name="Teng W.K."/>
            <person name="Zhao L."/>
            <person name="Hu C.X."/>
            <person name="Zhou Y.K."/>
            <person name="Han B.P."/>
            <person name="Song L.R."/>
            <person name="Shu W.S."/>
        </authorList>
    </citation>
    <scope>NUCLEOTIDE SEQUENCE [LARGE SCALE GENOMIC DNA]</scope>
    <source>
        <strain evidence="5 6">FACHB-196</strain>
    </source>
</reference>
<dbReference type="InterPro" id="IPR012334">
    <property type="entry name" value="Pectin_lyas_fold"/>
</dbReference>
<evidence type="ECO:0000256" key="1">
    <source>
        <dbReference type="ARBA" id="ARBA00004613"/>
    </source>
</evidence>
<name>A0ABR8FC96_9NOST</name>
<dbReference type="Proteomes" id="UP000640531">
    <property type="component" value="Unassembled WGS sequence"/>
</dbReference>
<keyword evidence="6" id="KW-1185">Reference proteome</keyword>
<proteinExistence type="predicted"/>
<accession>A0ABR8FC96</accession>
<dbReference type="InterPro" id="IPR052052">
    <property type="entry name" value="Polysaccharide_Lyase_9"/>
</dbReference>
<dbReference type="InterPro" id="IPR059226">
    <property type="entry name" value="Choice_anch_Q_dom"/>
</dbReference>
<protein>
    <submittedName>
        <fullName evidence="5">Right-handed parallel beta-helix repeat-containing protein</fullName>
    </submittedName>
</protein>
<dbReference type="RefSeq" id="WP_190712257.1">
    <property type="nucleotide sequence ID" value="NZ_JACJST010000003.1"/>
</dbReference>
<organism evidence="5 6">
    <name type="scientific">Anabaena lutea FACHB-196</name>
    <dbReference type="NCBI Taxonomy" id="2692881"/>
    <lineage>
        <taxon>Bacteria</taxon>
        <taxon>Bacillati</taxon>
        <taxon>Cyanobacteriota</taxon>
        <taxon>Cyanophyceae</taxon>
        <taxon>Nostocales</taxon>
        <taxon>Nostocaceae</taxon>
        <taxon>Anabaena</taxon>
    </lineage>
</organism>
<feature type="chain" id="PRO_5046974016" evidence="4">
    <location>
        <begin position="26"/>
        <end position="458"/>
    </location>
</feature>
<sequence length="458" mass="49974">MAIHGFSLTASLVLPCLLSSMVSTDSITTSLSDQVKLFTQNKPTLYSQATKKTYYVSATGSDSNNGLSATSPFKTIQKAANLTNPGDTVLIMNGVYTNTGSAGQVVKITRSGTASAWITYKAYPGHFPKLQHNVWNGILIQDGASYIEINGLEVIGNNAKTTLAYAQSQKTNTSNPLTSGNCISIDGRKNGRSHHIRILNNKVHDCGGAGISSIQSDYLTVEGNEVFNNAWYSPYGNSGISLYQNWRFDSNTGYKMFVRKNKVYNNRQYIPWIATGTITDGNGIIIDDSRNTQNGSTLGAYTGRTLIENNIIYKNGGSGIVTYLSQRVDIVHNTAYLNIQSPELEAGEILAHVASDIKILNNILYTLPNKYVNKNWQNTNVIYNYNIYANSTLIAIKGANDIVADPKFVNLSIGDLRLQATSPAINKGFAWTSLKSDYAGNVRPSGTGYDIGAYEYKF</sequence>
<dbReference type="PANTHER" id="PTHR40088:SF2">
    <property type="entry name" value="SECRETED SUGAR HYDROLASE"/>
    <property type="match status" value="1"/>
</dbReference>
<gene>
    <name evidence="5" type="ORF">H6G59_05640</name>
</gene>
<dbReference type="InterPro" id="IPR011050">
    <property type="entry name" value="Pectin_lyase_fold/virulence"/>
</dbReference>
<dbReference type="PANTHER" id="PTHR40088">
    <property type="entry name" value="PECTATE LYASE (EUROFUNG)"/>
    <property type="match status" value="1"/>
</dbReference>
<evidence type="ECO:0000256" key="2">
    <source>
        <dbReference type="ARBA" id="ARBA00022525"/>
    </source>
</evidence>
<comment type="caution">
    <text evidence="5">The sequence shown here is derived from an EMBL/GenBank/DDBJ whole genome shotgun (WGS) entry which is preliminary data.</text>
</comment>
<evidence type="ECO:0000313" key="5">
    <source>
        <dbReference type="EMBL" id="MBD2567389.1"/>
    </source>
</evidence>
<keyword evidence="2" id="KW-0964">Secreted</keyword>
<comment type="subcellular location">
    <subcellularLocation>
        <location evidence="1">Secreted</location>
    </subcellularLocation>
</comment>
<dbReference type="Gene3D" id="2.160.20.10">
    <property type="entry name" value="Single-stranded right-handed beta-helix, Pectin lyase-like"/>
    <property type="match status" value="1"/>
</dbReference>
<dbReference type="EMBL" id="JACJST010000003">
    <property type="protein sequence ID" value="MBD2567389.1"/>
    <property type="molecule type" value="Genomic_DNA"/>
</dbReference>
<evidence type="ECO:0000256" key="4">
    <source>
        <dbReference type="SAM" id="SignalP"/>
    </source>
</evidence>
<dbReference type="SUPFAM" id="SSF51126">
    <property type="entry name" value="Pectin lyase-like"/>
    <property type="match status" value="1"/>
</dbReference>
<evidence type="ECO:0000256" key="3">
    <source>
        <dbReference type="ARBA" id="ARBA00022729"/>
    </source>
</evidence>
<dbReference type="SMART" id="SM00710">
    <property type="entry name" value="PbH1"/>
    <property type="match status" value="5"/>
</dbReference>
<feature type="signal peptide" evidence="4">
    <location>
        <begin position="1"/>
        <end position="25"/>
    </location>
</feature>
<dbReference type="InterPro" id="IPR006626">
    <property type="entry name" value="PbH1"/>
</dbReference>